<feature type="compositionally biased region" description="Pro residues" evidence="1">
    <location>
        <begin position="78"/>
        <end position="92"/>
    </location>
</feature>
<evidence type="ECO:0000256" key="1">
    <source>
        <dbReference type="SAM" id="MobiDB-lite"/>
    </source>
</evidence>
<feature type="region of interest" description="Disordered" evidence="1">
    <location>
        <begin position="67"/>
        <end position="92"/>
    </location>
</feature>
<name>A0A9W9I771_9EURO</name>
<dbReference type="RefSeq" id="XP_056544405.1">
    <property type="nucleotide sequence ID" value="XM_056685663.1"/>
</dbReference>
<feature type="region of interest" description="Disordered" evidence="1">
    <location>
        <begin position="1"/>
        <end position="30"/>
    </location>
</feature>
<gene>
    <name evidence="2" type="ORF">N7482_003538</name>
</gene>
<accession>A0A9W9I771</accession>
<dbReference type="AlphaFoldDB" id="A0A9W9I771"/>
<proteinExistence type="predicted"/>
<sequence>MPRPDDGLRKVTKGPQYGKNSQEEPVRGMTSSVVCWEDQLPGSAYQRAGSVASTNHLQIAPTTGLIGHGGVGLASKPSPVPMASPAKPPHPQ</sequence>
<organism evidence="2 3">
    <name type="scientific">Penicillium canariense</name>
    <dbReference type="NCBI Taxonomy" id="189055"/>
    <lineage>
        <taxon>Eukaryota</taxon>
        <taxon>Fungi</taxon>
        <taxon>Dikarya</taxon>
        <taxon>Ascomycota</taxon>
        <taxon>Pezizomycotina</taxon>
        <taxon>Eurotiomycetes</taxon>
        <taxon>Eurotiomycetidae</taxon>
        <taxon>Eurotiales</taxon>
        <taxon>Aspergillaceae</taxon>
        <taxon>Penicillium</taxon>
    </lineage>
</organism>
<evidence type="ECO:0000313" key="3">
    <source>
        <dbReference type="Proteomes" id="UP001149163"/>
    </source>
</evidence>
<reference evidence="2" key="2">
    <citation type="journal article" date="2023" name="IMA Fungus">
        <title>Comparative genomic study of the Penicillium genus elucidates a diverse pangenome and 15 lateral gene transfer events.</title>
        <authorList>
            <person name="Petersen C."/>
            <person name="Sorensen T."/>
            <person name="Nielsen M.R."/>
            <person name="Sondergaard T.E."/>
            <person name="Sorensen J.L."/>
            <person name="Fitzpatrick D.A."/>
            <person name="Frisvad J.C."/>
            <person name="Nielsen K.L."/>
        </authorList>
    </citation>
    <scope>NUCLEOTIDE SEQUENCE</scope>
    <source>
        <strain evidence="2">IBT 26290</strain>
    </source>
</reference>
<dbReference type="Proteomes" id="UP001149163">
    <property type="component" value="Unassembled WGS sequence"/>
</dbReference>
<keyword evidence="3" id="KW-1185">Reference proteome</keyword>
<dbReference type="EMBL" id="JAPQKN010000002">
    <property type="protein sequence ID" value="KAJ5167944.1"/>
    <property type="molecule type" value="Genomic_DNA"/>
</dbReference>
<reference evidence="2" key="1">
    <citation type="submission" date="2022-11" db="EMBL/GenBank/DDBJ databases">
        <authorList>
            <person name="Petersen C."/>
        </authorList>
    </citation>
    <scope>NUCLEOTIDE SEQUENCE</scope>
    <source>
        <strain evidence="2">IBT 26290</strain>
    </source>
</reference>
<dbReference type="GeneID" id="81424839"/>
<evidence type="ECO:0000313" key="2">
    <source>
        <dbReference type="EMBL" id="KAJ5167944.1"/>
    </source>
</evidence>
<protein>
    <submittedName>
        <fullName evidence="2">Uncharacterized protein</fullName>
    </submittedName>
</protein>
<comment type="caution">
    <text evidence="2">The sequence shown here is derived from an EMBL/GenBank/DDBJ whole genome shotgun (WGS) entry which is preliminary data.</text>
</comment>